<reference evidence="3" key="1">
    <citation type="journal article" date="2019" name="Int. J. Syst. Evol. Microbiol.">
        <title>The Global Catalogue of Microorganisms (GCM) 10K type strain sequencing project: providing services to taxonomists for standard genome sequencing and annotation.</title>
        <authorList>
            <consortium name="The Broad Institute Genomics Platform"/>
            <consortium name="The Broad Institute Genome Sequencing Center for Infectious Disease"/>
            <person name="Wu L."/>
            <person name="Ma J."/>
        </authorList>
    </citation>
    <scope>NUCLEOTIDE SEQUENCE [LARGE SCALE GENOMIC DNA]</scope>
    <source>
        <strain evidence="3">JCM 4350</strain>
    </source>
</reference>
<dbReference type="EMBL" id="BMSZ01000017">
    <property type="protein sequence ID" value="GGS72117.1"/>
    <property type="molecule type" value="Genomic_DNA"/>
</dbReference>
<evidence type="ECO:0000313" key="2">
    <source>
        <dbReference type="EMBL" id="GGS72117.1"/>
    </source>
</evidence>
<sequence length="598" mass="66072">MHAGDRRWGDPDDTLWAQLRRYAAYGSWAHRRSRRAASGGDKVANDGFDFSPGAQIPIQGSGSQTVATNALASAAYRDSPVETILDANSEWHKSEVKPGSSKLFKSDYFKPNLGEAFARAVQERMLGGARKALIQSFGTDPQTVVEHCLSANNLRKARDTRLTLVTVVFGVLFLPGMLAWVIAFRIRDALNKSKDTAFRAVGTVLLAAFGIGALVLMIRLPLDGLLALYIRAAIVAPVIGWLLAKRIAETSAKDLRARWEGLLSGTGVIAKIPEAVPKNPNETAREALRQGLEKLSAEQQSNAVFYAGPKGVLGMGTRWGSWQLAEELIPKDPTKEIHQFRSWDLIRIIHDQLKMLERGPLNTGGFPKPSVKHWIVSPIGENADAVTRPEGEDVATFQVKPHEIQRICNHQQFGSGDRHYLGVQFTLWDGQLVITMMITVTVLHETLRIEVTGHALGPVHGLFLTKPAAKTKTVNKTVRFWETRDVQLALVDAKEVVRLALRAPLTWYPPLLDYLGGKIVLPEPFGLRHAWAAKPWNHRFMADDAMRAATPVLRAVHSAAMRVLEENGVDTERFDSRSMILSGLVQDPAPRKADVYDA</sequence>
<dbReference type="Proteomes" id="UP000659767">
    <property type="component" value="Unassembled WGS sequence"/>
</dbReference>
<organism evidence="2 3">
    <name type="scientific">Streptomyces badius</name>
    <dbReference type="NCBI Taxonomy" id="1941"/>
    <lineage>
        <taxon>Bacteria</taxon>
        <taxon>Bacillati</taxon>
        <taxon>Actinomycetota</taxon>
        <taxon>Actinomycetes</taxon>
        <taxon>Kitasatosporales</taxon>
        <taxon>Streptomycetaceae</taxon>
        <taxon>Streptomyces</taxon>
    </lineage>
</organism>
<feature type="transmembrane region" description="Helical" evidence="1">
    <location>
        <begin position="162"/>
        <end position="184"/>
    </location>
</feature>
<keyword evidence="1" id="KW-1133">Transmembrane helix</keyword>
<proteinExistence type="predicted"/>
<gene>
    <name evidence="2" type="ORF">GCM10010253_53840</name>
</gene>
<comment type="caution">
    <text evidence="2">The sequence shown here is derived from an EMBL/GenBank/DDBJ whole genome shotgun (WGS) entry which is preliminary data.</text>
</comment>
<keyword evidence="1" id="KW-0812">Transmembrane</keyword>
<protein>
    <submittedName>
        <fullName evidence="2">Uncharacterized protein</fullName>
    </submittedName>
</protein>
<evidence type="ECO:0000256" key="1">
    <source>
        <dbReference type="SAM" id="Phobius"/>
    </source>
</evidence>
<feature type="transmembrane region" description="Helical" evidence="1">
    <location>
        <begin position="224"/>
        <end position="244"/>
    </location>
</feature>
<feature type="transmembrane region" description="Helical" evidence="1">
    <location>
        <begin position="196"/>
        <end position="218"/>
    </location>
</feature>
<evidence type="ECO:0000313" key="3">
    <source>
        <dbReference type="Proteomes" id="UP000659767"/>
    </source>
</evidence>
<name>A0ABQ2TM92_STRBA</name>
<keyword evidence="3" id="KW-1185">Reference proteome</keyword>
<accession>A0ABQ2TM92</accession>
<keyword evidence="1" id="KW-0472">Membrane</keyword>